<organism evidence="2 3">
    <name type="scientific">Hymenobacter glacieicola</name>
    <dbReference type="NCBI Taxonomy" id="1562124"/>
    <lineage>
        <taxon>Bacteria</taxon>
        <taxon>Pseudomonadati</taxon>
        <taxon>Bacteroidota</taxon>
        <taxon>Cytophagia</taxon>
        <taxon>Cytophagales</taxon>
        <taxon>Hymenobacteraceae</taxon>
        <taxon>Hymenobacter</taxon>
    </lineage>
</organism>
<accession>A0ABQ1X8C0</accession>
<keyword evidence="1" id="KW-0812">Transmembrane</keyword>
<keyword evidence="3" id="KW-1185">Reference proteome</keyword>
<dbReference type="EMBL" id="BMGS01000015">
    <property type="protein sequence ID" value="GGG60386.1"/>
    <property type="molecule type" value="Genomic_DNA"/>
</dbReference>
<keyword evidence="1" id="KW-0472">Membrane</keyword>
<evidence type="ECO:0000313" key="2">
    <source>
        <dbReference type="EMBL" id="GGG60386.1"/>
    </source>
</evidence>
<gene>
    <name evidence="2" type="ORF">GCM10011378_40450</name>
</gene>
<proteinExistence type="predicted"/>
<protein>
    <submittedName>
        <fullName evidence="2">Uncharacterized protein</fullName>
    </submittedName>
</protein>
<evidence type="ECO:0000313" key="3">
    <source>
        <dbReference type="Proteomes" id="UP000601361"/>
    </source>
</evidence>
<sequence>MSCVNQASNPYSIRLYLLISELINGAICLYAKLINPKAHGKVMYDNTSSAARLMNYLAQEKKG</sequence>
<reference evidence="3" key="1">
    <citation type="journal article" date="2019" name="Int. J. Syst. Evol. Microbiol.">
        <title>The Global Catalogue of Microorganisms (GCM) 10K type strain sequencing project: providing services to taxonomists for standard genome sequencing and annotation.</title>
        <authorList>
            <consortium name="The Broad Institute Genomics Platform"/>
            <consortium name="The Broad Institute Genome Sequencing Center for Infectious Disease"/>
            <person name="Wu L."/>
            <person name="Ma J."/>
        </authorList>
    </citation>
    <scope>NUCLEOTIDE SEQUENCE [LARGE SCALE GENOMIC DNA]</scope>
    <source>
        <strain evidence="3">CGMCC 1.12990</strain>
    </source>
</reference>
<comment type="caution">
    <text evidence="2">The sequence shown here is derived from an EMBL/GenBank/DDBJ whole genome shotgun (WGS) entry which is preliminary data.</text>
</comment>
<name>A0ABQ1X8C0_9BACT</name>
<feature type="transmembrane region" description="Helical" evidence="1">
    <location>
        <begin position="15"/>
        <end position="34"/>
    </location>
</feature>
<dbReference type="Proteomes" id="UP000601361">
    <property type="component" value="Unassembled WGS sequence"/>
</dbReference>
<evidence type="ECO:0000256" key="1">
    <source>
        <dbReference type="SAM" id="Phobius"/>
    </source>
</evidence>
<keyword evidence="1" id="KW-1133">Transmembrane helix</keyword>